<comment type="caution">
    <text evidence="1">The sequence shown here is derived from an EMBL/GenBank/DDBJ whole genome shotgun (WGS) entry which is preliminary data.</text>
</comment>
<organism evidence="1 2">
    <name type="scientific">Achlya hypogyna</name>
    <name type="common">Oomycete</name>
    <name type="synonym">Protoachlya hypogyna</name>
    <dbReference type="NCBI Taxonomy" id="1202772"/>
    <lineage>
        <taxon>Eukaryota</taxon>
        <taxon>Sar</taxon>
        <taxon>Stramenopiles</taxon>
        <taxon>Oomycota</taxon>
        <taxon>Saprolegniomycetes</taxon>
        <taxon>Saprolegniales</taxon>
        <taxon>Achlyaceae</taxon>
        <taxon>Achlya</taxon>
    </lineage>
</organism>
<name>A0A1V9YJP4_ACHHY</name>
<dbReference type="Proteomes" id="UP000243579">
    <property type="component" value="Unassembled WGS sequence"/>
</dbReference>
<evidence type="ECO:0000313" key="2">
    <source>
        <dbReference type="Proteomes" id="UP000243579"/>
    </source>
</evidence>
<gene>
    <name evidence="1" type="ORF">ACHHYP_11169</name>
</gene>
<dbReference type="AlphaFoldDB" id="A0A1V9YJP4"/>
<dbReference type="SUPFAM" id="SSF48452">
    <property type="entry name" value="TPR-like"/>
    <property type="match status" value="1"/>
</dbReference>
<protein>
    <submittedName>
        <fullName evidence="1">Uncharacterized protein</fullName>
    </submittedName>
</protein>
<reference evidence="1 2" key="1">
    <citation type="journal article" date="2014" name="Genome Biol. Evol.">
        <title>The secreted proteins of Achlya hypogyna and Thraustotheca clavata identify the ancestral oomycete secretome and reveal gene acquisitions by horizontal gene transfer.</title>
        <authorList>
            <person name="Misner I."/>
            <person name="Blouin N."/>
            <person name="Leonard G."/>
            <person name="Richards T.A."/>
            <person name="Lane C.E."/>
        </authorList>
    </citation>
    <scope>NUCLEOTIDE SEQUENCE [LARGE SCALE GENOMIC DNA]</scope>
    <source>
        <strain evidence="1 2">ATCC 48635</strain>
    </source>
</reference>
<evidence type="ECO:0000313" key="1">
    <source>
        <dbReference type="EMBL" id="OQR85930.1"/>
    </source>
</evidence>
<dbReference type="Gene3D" id="1.25.40.10">
    <property type="entry name" value="Tetratricopeptide repeat domain"/>
    <property type="match status" value="1"/>
</dbReference>
<accession>A0A1V9YJP4</accession>
<dbReference type="EMBL" id="JNBR01001552">
    <property type="protein sequence ID" value="OQR85930.1"/>
    <property type="molecule type" value="Genomic_DNA"/>
</dbReference>
<dbReference type="InterPro" id="IPR011990">
    <property type="entry name" value="TPR-like_helical_dom_sf"/>
</dbReference>
<sequence length="353" mass="38713">MDLTLEYIEMHRQLQPMLVAMESPLALPHVMPDPNTTETMPYLVTVLPWYQPVSLEPIAFGSALLSHVPEWMALGETLEEDEPIWALALFRGCYYTNAHHLGRQATATLEAQVAVGDCLAQLHRYADAHTWLADAWRRCDPSDVKFRDCMAPLGLVHLKRQEVEVARTLLERVALLDELDAGPADCTTLESLLNVATVYRYSGNYAAAITIATSVVTTAQSNVFGGDDATWRGVIYSGSMVLGLLLCSTGDFDQGCEYLYDGFRWQWKHYGVGVTSTWSAFSAWYWCSEQTGRFALPTEASRLVAAVTIMPPTIGDWSGKVCVTCTSAIAGPAFAPAAACLYTVANVPACTLP</sequence>
<proteinExistence type="predicted"/>
<keyword evidence="2" id="KW-1185">Reference proteome</keyword>